<sequence>MSRVFLEEDIATSPTASSSNLNTSEGMNRFSEPDDVASADQDSSTFGYPLQRMVPVESWDISTEDLSSEYDHDAYHQMSRPQSDSSSTSTFHHVDFEAVIDEYIKQCPTEDGRDLPFISSPINNPDHLSYSLTLRRIPTTSPEYLIVQYLTSNEIHQDPWNPAPRVLYKTERDGNHILCFERLSEYDQPPFQNIANVIDFIRQTLEGLSFLHKHKITHLGYNDPRGFMMDIGHSLPQNFDRTRFRVRYHRVNFAQAQKLNGDISIRSGPFLEDVRECGMMFQTVLSDVPKIDSKLKSLSKAMTGGEFGAEDSRKLFTALFQSVDYLMYDVPLFTPARTSS</sequence>
<reference evidence="2 3" key="1">
    <citation type="journal article" date="2012" name="New Phytol.">
        <title>Insight into trade-off between wood decay and parasitism from the genome of a fungal forest pathogen.</title>
        <authorList>
            <person name="Olson A."/>
            <person name="Aerts A."/>
            <person name="Asiegbu F."/>
            <person name="Belbahri L."/>
            <person name="Bouzid O."/>
            <person name="Broberg A."/>
            <person name="Canback B."/>
            <person name="Coutinho P.M."/>
            <person name="Cullen D."/>
            <person name="Dalman K."/>
            <person name="Deflorio G."/>
            <person name="van Diepen L.T."/>
            <person name="Dunand C."/>
            <person name="Duplessis S."/>
            <person name="Durling M."/>
            <person name="Gonthier P."/>
            <person name="Grimwood J."/>
            <person name="Fossdal C.G."/>
            <person name="Hansson D."/>
            <person name="Henrissat B."/>
            <person name="Hietala A."/>
            <person name="Himmelstrand K."/>
            <person name="Hoffmeister D."/>
            <person name="Hogberg N."/>
            <person name="James T.Y."/>
            <person name="Karlsson M."/>
            <person name="Kohler A."/>
            <person name="Kues U."/>
            <person name="Lee Y.H."/>
            <person name="Lin Y.C."/>
            <person name="Lind M."/>
            <person name="Lindquist E."/>
            <person name="Lombard V."/>
            <person name="Lucas S."/>
            <person name="Lunden K."/>
            <person name="Morin E."/>
            <person name="Murat C."/>
            <person name="Park J."/>
            <person name="Raffaello T."/>
            <person name="Rouze P."/>
            <person name="Salamov A."/>
            <person name="Schmutz J."/>
            <person name="Solheim H."/>
            <person name="Stahlberg J."/>
            <person name="Velez H."/>
            <person name="de Vries R.P."/>
            <person name="Wiebenga A."/>
            <person name="Woodward S."/>
            <person name="Yakovlev I."/>
            <person name="Garbelotto M."/>
            <person name="Martin F."/>
            <person name="Grigoriev I.V."/>
            <person name="Stenlid J."/>
        </authorList>
    </citation>
    <scope>NUCLEOTIDE SEQUENCE [LARGE SCALE GENOMIC DNA]</scope>
    <source>
        <strain evidence="2 3">TC 32-1</strain>
    </source>
</reference>
<protein>
    <recommendedName>
        <fullName evidence="4">Protein kinase domain-containing protein</fullName>
    </recommendedName>
</protein>
<dbReference type="HOGENOM" id="CLU_816509_0_0_1"/>
<dbReference type="GeneID" id="20670514"/>
<keyword evidence="3" id="KW-1185">Reference proteome</keyword>
<name>W4K8A2_HETIT</name>
<dbReference type="STRING" id="747525.W4K8A2"/>
<organism evidence="2 3">
    <name type="scientific">Heterobasidion irregulare (strain TC 32-1)</name>
    <dbReference type="NCBI Taxonomy" id="747525"/>
    <lineage>
        <taxon>Eukaryota</taxon>
        <taxon>Fungi</taxon>
        <taxon>Dikarya</taxon>
        <taxon>Basidiomycota</taxon>
        <taxon>Agaricomycotina</taxon>
        <taxon>Agaricomycetes</taxon>
        <taxon>Russulales</taxon>
        <taxon>Bondarzewiaceae</taxon>
        <taxon>Heterobasidion</taxon>
        <taxon>Heterobasidion annosum species complex</taxon>
    </lineage>
</organism>
<dbReference type="Proteomes" id="UP000030671">
    <property type="component" value="Unassembled WGS sequence"/>
</dbReference>
<dbReference type="InParanoid" id="W4K8A2"/>
<dbReference type="eggNOG" id="ENOG502SRCU">
    <property type="taxonomic scope" value="Eukaryota"/>
</dbReference>
<dbReference type="EMBL" id="KI925458">
    <property type="protein sequence ID" value="ETW81984.1"/>
    <property type="molecule type" value="Genomic_DNA"/>
</dbReference>
<feature type="region of interest" description="Disordered" evidence="1">
    <location>
        <begin position="1"/>
        <end position="44"/>
    </location>
</feature>
<feature type="compositionally biased region" description="Polar residues" evidence="1">
    <location>
        <begin position="12"/>
        <end position="26"/>
    </location>
</feature>
<evidence type="ECO:0008006" key="4">
    <source>
        <dbReference type="Google" id="ProtNLM"/>
    </source>
</evidence>
<proteinExistence type="predicted"/>
<evidence type="ECO:0000256" key="1">
    <source>
        <dbReference type="SAM" id="MobiDB-lite"/>
    </source>
</evidence>
<accession>W4K8A2</accession>
<dbReference type="OrthoDB" id="3260792at2759"/>
<dbReference type="AlphaFoldDB" id="W4K8A2"/>
<dbReference type="KEGG" id="hir:HETIRDRAFT_318450"/>
<gene>
    <name evidence="2" type="ORF">HETIRDRAFT_318450</name>
</gene>
<dbReference type="RefSeq" id="XP_009546573.1">
    <property type="nucleotide sequence ID" value="XM_009548278.1"/>
</dbReference>
<evidence type="ECO:0000313" key="2">
    <source>
        <dbReference type="EMBL" id="ETW81984.1"/>
    </source>
</evidence>
<evidence type="ECO:0000313" key="3">
    <source>
        <dbReference type="Proteomes" id="UP000030671"/>
    </source>
</evidence>